<organism evidence="2 3">
    <name type="scientific">Chromobacterium violaceum</name>
    <dbReference type="NCBI Taxonomy" id="536"/>
    <lineage>
        <taxon>Bacteria</taxon>
        <taxon>Pseudomonadati</taxon>
        <taxon>Pseudomonadota</taxon>
        <taxon>Betaproteobacteria</taxon>
        <taxon>Neisseriales</taxon>
        <taxon>Chromobacteriaceae</taxon>
        <taxon>Chromobacterium</taxon>
    </lineage>
</organism>
<proteinExistence type="predicted"/>
<name>A0A202B2M0_CHRVL</name>
<comment type="caution">
    <text evidence="2">The sequence shown here is derived from an EMBL/GenBank/DDBJ whole genome shotgun (WGS) entry which is preliminary data.</text>
</comment>
<evidence type="ECO:0000313" key="3">
    <source>
        <dbReference type="Proteomes" id="UP000196342"/>
    </source>
</evidence>
<accession>A0A202B2M0</accession>
<dbReference type="EMBL" id="NHOO01000030">
    <property type="protein sequence ID" value="OVE45668.1"/>
    <property type="molecule type" value="Genomic_DNA"/>
</dbReference>
<feature type="region of interest" description="Disordered" evidence="1">
    <location>
        <begin position="1"/>
        <end position="50"/>
    </location>
</feature>
<gene>
    <name evidence="2" type="ORF">CBW21_22000</name>
</gene>
<keyword evidence="3" id="KW-1185">Reference proteome</keyword>
<dbReference type="RefSeq" id="WP_087698846.1">
    <property type="nucleotide sequence ID" value="NZ_NHOO01000030.1"/>
</dbReference>
<sequence>MDQNQTDMLQDAASPPPAADVPAADVTEVTDSAKPAKQKKTAADKAAPAADVPAQVELEAPHGFIDESGAHRFWPAGAIVTVESEIKLLLGRFAPLVGINYNRD</sequence>
<evidence type="ECO:0000313" key="2">
    <source>
        <dbReference type="EMBL" id="OVE45668.1"/>
    </source>
</evidence>
<dbReference type="Proteomes" id="UP000196342">
    <property type="component" value="Unassembled WGS sequence"/>
</dbReference>
<protein>
    <submittedName>
        <fullName evidence="2">Uncharacterized protein</fullName>
    </submittedName>
</protein>
<evidence type="ECO:0000256" key="1">
    <source>
        <dbReference type="SAM" id="MobiDB-lite"/>
    </source>
</evidence>
<reference evidence="2 3" key="1">
    <citation type="submission" date="2017-05" db="EMBL/GenBank/DDBJ databases">
        <title>Chromobacterium violaceum GHPS1 isolated from Hydrocarbon polluted soil in French Guiana display an awesome secondary metabolite arsenal and a battery of drug and heavy-metal-resistance and detoxification of xenobiotics proteins.</title>
        <authorList>
            <person name="Belbahri L."/>
        </authorList>
    </citation>
    <scope>NUCLEOTIDE SEQUENCE [LARGE SCALE GENOMIC DNA]</scope>
    <source>
        <strain evidence="2 3">GHPS1</strain>
    </source>
</reference>
<dbReference type="AlphaFoldDB" id="A0A202B2M0"/>